<dbReference type="AlphaFoldDB" id="A0A7R9QQK3"/>
<keyword evidence="2" id="KW-0813">Transport</keyword>
<dbReference type="FunFam" id="3.40.190.10:FF:000001">
    <property type="entry name" value="Glutamate receptor ionotropic, kainate 2"/>
    <property type="match status" value="1"/>
</dbReference>
<evidence type="ECO:0000256" key="7">
    <source>
        <dbReference type="ARBA" id="ARBA00023018"/>
    </source>
</evidence>
<evidence type="ECO:0000259" key="19">
    <source>
        <dbReference type="SMART" id="SM00079"/>
    </source>
</evidence>
<keyword evidence="6 18" id="KW-1133">Transmembrane helix</keyword>
<evidence type="ECO:0000313" key="22">
    <source>
        <dbReference type="Proteomes" id="UP000728032"/>
    </source>
</evidence>
<dbReference type="PRINTS" id="PR00177">
    <property type="entry name" value="NMDARECEPTOR"/>
</dbReference>
<accession>A0A7R9QQK3</accession>
<dbReference type="Gene3D" id="3.40.50.2300">
    <property type="match status" value="1"/>
</dbReference>
<dbReference type="SUPFAM" id="SSF53822">
    <property type="entry name" value="Periplasmic binding protein-like I"/>
    <property type="match status" value="1"/>
</dbReference>
<dbReference type="GO" id="GO:0045211">
    <property type="term" value="C:postsynaptic membrane"/>
    <property type="evidence" value="ECO:0007669"/>
    <property type="project" value="UniProtKB-SubCell"/>
</dbReference>
<evidence type="ECO:0000259" key="20">
    <source>
        <dbReference type="SMART" id="SM00918"/>
    </source>
</evidence>
<dbReference type="Pfam" id="PF00060">
    <property type="entry name" value="Lig_chan"/>
    <property type="match status" value="1"/>
</dbReference>
<dbReference type="EMBL" id="OC923293">
    <property type="protein sequence ID" value="CAD7654768.1"/>
    <property type="molecule type" value="Genomic_DNA"/>
</dbReference>
<dbReference type="InterPro" id="IPR015683">
    <property type="entry name" value="Ionotropic_Glu_rcpt"/>
</dbReference>
<evidence type="ECO:0000256" key="10">
    <source>
        <dbReference type="ARBA" id="ARBA00023170"/>
    </source>
</evidence>
<dbReference type="InterPro" id="IPR028082">
    <property type="entry name" value="Peripla_BP_I"/>
</dbReference>
<keyword evidence="12" id="KW-0628">Postsynaptic cell membrane</keyword>
<evidence type="ECO:0000256" key="9">
    <source>
        <dbReference type="ARBA" id="ARBA00023136"/>
    </source>
</evidence>
<dbReference type="SMART" id="SM00079">
    <property type="entry name" value="PBPe"/>
    <property type="match status" value="1"/>
</dbReference>
<sequence>MNSNIATKNDRDRPPNIKDLHSVDLEDFKFGNTKITSFRLVDVVSPELQDLLSQWTPLASKIGKKHLLPPKHILTESALIYDGVKLLATALQDLDQSQSVDGIQPISCESGNPWLYGSSLINYMRPITFRGITGLVGFDQSGYRASFALDVMTITTDGLQKIGHWTQSGQSNGTSSLYINSEMMGHYSAISMKNVMLTVTTTLSEPYTMFKESAISRTGNEQFEGFAVDIIEEISKIMGFSYRFKLVSDGAYGIKDEESGEWNGMIGELIRNEADIAIVDLTITLKRENAVDFTQPFMNTGISILFKKPTTKVTTLFSFLSPFQNIVWIYVLGAYISVSTILFIVGRLTPYEWDDPHPCRQGDNVLENNFSLINSFSFTIGTMMQQGSAVSPKAMSTRTVAAIWYFFTLIMISSYTANLAAFLTVEKVVYPIEDADSLASQTQIKYGCLGSGSTKAFFAESKIPMHQRMWNFMKNNPSVFTKSNADGIKRVRNSNGNYAYLMESASIEYNIERDCNLTQIGGLLDTKGYGIATRK</sequence>
<evidence type="ECO:0000256" key="14">
    <source>
        <dbReference type="ARBA" id="ARBA00023303"/>
    </source>
</evidence>
<feature type="binding site" evidence="16">
    <location>
        <position position="453"/>
    </location>
    <ligand>
        <name>L-glutamate</name>
        <dbReference type="ChEBI" id="CHEBI:29985"/>
    </ligand>
</feature>
<dbReference type="InterPro" id="IPR019594">
    <property type="entry name" value="Glu/Gly-bd"/>
</dbReference>
<evidence type="ECO:0000256" key="12">
    <source>
        <dbReference type="ARBA" id="ARBA00023257"/>
    </source>
</evidence>
<dbReference type="FunFam" id="3.40.190.10:FF:000060">
    <property type="entry name" value="Glutamate receptor ionotropic, kainate 1"/>
    <property type="match status" value="1"/>
</dbReference>
<dbReference type="InterPro" id="IPR001508">
    <property type="entry name" value="Iono_Glu_rcpt_met"/>
</dbReference>
<feature type="binding site" evidence="16">
    <location>
        <position position="282"/>
    </location>
    <ligand>
        <name>L-glutamate</name>
        <dbReference type="ChEBI" id="CHEBI:29985"/>
    </ligand>
</feature>
<evidence type="ECO:0000256" key="17">
    <source>
        <dbReference type="PIRSR" id="PIRSR601508-2"/>
    </source>
</evidence>
<name>A0A7R9QQK3_9ACAR</name>
<dbReference type="Gene3D" id="3.40.190.10">
    <property type="entry name" value="Periplasmic binding protein-like II"/>
    <property type="match status" value="1"/>
</dbReference>
<keyword evidence="3" id="KW-1003">Cell membrane</keyword>
<evidence type="ECO:0000256" key="15">
    <source>
        <dbReference type="ARBA" id="ARBA00034104"/>
    </source>
</evidence>
<dbReference type="OrthoDB" id="5984008at2759"/>
<dbReference type="PANTHER" id="PTHR18966">
    <property type="entry name" value="IONOTROPIC GLUTAMATE RECEPTOR"/>
    <property type="match status" value="1"/>
</dbReference>
<protein>
    <submittedName>
        <fullName evidence="21">Uncharacterized protein</fullName>
    </submittedName>
</protein>
<evidence type="ECO:0000313" key="21">
    <source>
        <dbReference type="EMBL" id="CAD7654768.1"/>
    </source>
</evidence>
<feature type="binding site" evidence="16">
    <location>
        <position position="503"/>
    </location>
    <ligand>
        <name>L-glutamate</name>
        <dbReference type="ChEBI" id="CHEBI:29985"/>
    </ligand>
</feature>
<keyword evidence="13" id="KW-1071">Ligand-gated ion channel</keyword>
<evidence type="ECO:0000256" key="16">
    <source>
        <dbReference type="PIRSR" id="PIRSR601508-1"/>
    </source>
</evidence>
<dbReference type="SUPFAM" id="SSF53850">
    <property type="entry name" value="Periplasmic binding protein-like II"/>
    <property type="match status" value="1"/>
</dbReference>
<feature type="non-terminal residue" evidence="21">
    <location>
        <position position="1"/>
    </location>
</feature>
<dbReference type="FunFam" id="1.10.287.70:FF:000010">
    <property type="entry name" value="Putative glutamate receptor ionotropic kainate 1"/>
    <property type="match status" value="1"/>
</dbReference>
<dbReference type="GO" id="GO:0007166">
    <property type="term" value="P:cell surface receptor signaling pathway"/>
    <property type="evidence" value="ECO:0007669"/>
    <property type="project" value="UniProtKB-ARBA"/>
</dbReference>
<feature type="domain" description="Ionotropic glutamate receptor C-terminal" evidence="19">
    <location>
        <begin position="196"/>
        <end position="535"/>
    </location>
</feature>
<dbReference type="InterPro" id="IPR001828">
    <property type="entry name" value="ANF_lig-bd_rcpt"/>
</dbReference>
<evidence type="ECO:0000256" key="8">
    <source>
        <dbReference type="ARBA" id="ARBA00023065"/>
    </source>
</evidence>
<dbReference type="InterPro" id="IPR001320">
    <property type="entry name" value="Iontro_rcpt_C"/>
</dbReference>
<keyword evidence="11" id="KW-0325">Glycoprotein</keyword>
<dbReference type="Pfam" id="PF01094">
    <property type="entry name" value="ANF_receptor"/>
    <property type="match status" value="1"/>
</dbReference>
<feature type="binding site" evidence="16">
    <location>
        <position position="287"/>
    </location>
    <ligand>
        <name>L-glutamate</name>
        <dbReference type="ChEBI" id="CHEBI:29985"/>
    </ligand>
</feature>
<evidence type="ECO:0000256" key="5">
    <source>
        <dbReference type="ARBA" id="ARBA00022729"/>
    </source>
</evidence>
<keyword evidence="5" id="KW-0732">Signal</keyword>
<keyword evidence="22" id="KW-1185">Reference proteome</keyword>
<feature type="site" description="Crucial to convey clamshell closure to channel opening" evidence="17">
    <location>
        <position position="432"/>
    </location>
</feature>
<reference evidence="21" key="1">
    <citation type="submission" date="2020-11" db="EMBL/GenBank/DDBJ databases">
        <authorList>
            <person name="Tran Van P."/>
        </authorList>
    </citation>
    <scope>NUCLEOTIDE SEQUENCE</scope>
</reference>
<feature type="transmembrane region" description="Helical" evidence="18">
    <location>
        <begin position="327"/>
        <end position="345"/>
    </location>
</feature>
<comment type="similarity">
    <text evidence="1">Belongs to the glutamate-gated ion channel (TC 1.A.10.1) family.</text>
</comment>
<dbReference type="SMART" id="SM00918">
    <property type="entry name" value="Lig_chan-Glu_bd"/>
    <property type="match status" value="1"/>
</dbReference>
<feature type="transmembrane region" description="Helical" evidence="18">
    <location>
        <begin position="402"/>
        <end position="423"/>
    </location>
</feature>
<keyword evidence="9 18" id="KW-0472">Membrane</keyword>
<feature type="domain" description="Ionotropic glutamate receptor L-glutamate and glycine-binding" evidence="20">
    <location>
        <begin position="206"/>
        <end position="271"/>
    </location>
</feature>
<keyword evidence="8" id="KW-0406">Ion transport</keyword>
<dbReference type="Gene3D" id="1.10.287.70">
    <property type="match status" value="1"/>
</dbReference>
<proteinExistence type="inferred from homology"/>
<evidence type="ECO:0000256" key="1">
    <source>
        <dbReference type="ARBA" id="ARBA00008685"/>
    </source>
</evidence>
<evidence type="ECO:0000256" key="18">
    <source>
        <dbReference type="SAM" id="Phobius"/>
    </source>
</evidence>
<keyword evidence="14" id="KW-0407">Ion channel</keyword>
<dbReference type="GO" id="GO:0022824">
    <property type="term" value="F:transmitter-gated monoatomic ion channel activity"/>
    <property type="evidence" value="ECO:0007669"/>
    <property type="project" value="UniProtKB-ARBA"/>
</dbReference>
<dbReference type="Pfam" id="PF10613">
    <property type="entry name" value="Lig_chan-Glu_bd"/>
    <property type="match status" value="1"/>
</dbReference>
<keyword evidence="10" id="KW-0675">Receptor</keyword>
<evidence type="ECO:0000256" key="4">
    <source>
        <dbReference type="ARBA" id="ARBA00022692"/>
    </source>
</evidence>
<dbReference type="EMBL" id="CAJPVJ010008468">
    <property type="protein sequence ID" value="CAG2171955.1"/>
    <property type="molecule type" value="Genomic_DNA"/>
</dbReference>
<feature type="binding site" evidence="16">
    <location>
        <position position="454"/>
    </location>
    <ligand>
        <name>L-glutamate</name>
        <dbReference type="ChEBI" id="CHEBI:29985"/>
    </ligand>
</feature>
<evidence type="ECO:0000256" key="11">
    <source>
        <dbReference type="ARBA" id="ARBA00023180"/>
    </source>
</evidence>
<dbReference type="Proteomes" id="UP000728032">
    <property type="component" value="Unassembled WGS sequence"/>
</dbReference>
<keyword evidence="7" id="KW-0770">Synapse</keyword>
<evidence type="ECO:0000256" key="6">
    <source>
        <dbReference type="ARBA" id="ARBA00022989"/>
    </source>
</evidence>
<evidence type="ECO:0000256" key="3">
    <source>
        <dbReference type="ARBA" id="ARBA00022475"/>
    </source>
</evidence>
<organism evidence="21">
    <name type="scientific">Oppiella nova</name>
    <dbReference type="NCBI Taxonomy" id="334625"/>
    <lineage>
        <taxon>Eukaryota</taxon>
        <taxon>Metazoa</taxon>
        <taxon>Ecdysozoa</taxon>
        <taxon>Arthropoda</taxon>
        <taxon>Chelicerata</taxon>
        <taxon>Arachnida</taxon>
        <taxon>Acari</taxon>
        <taxon>Acariformes</taxon>
        <taxon>Sarcoptiformes</taxon>
        <taxon>Oribatida</taxon>
        <taxon>Brachypylina</taxon>
        <taxon>Oppioidea</taxon>
        <taxon>Oppiidae</taxon>
        <taxon>Oppiella</taxon>
    </lineage>
</organism>
<comment type="subcellular location">
    <subcellularLocation>
        <location evidence="15">Postsynaptic cell membrane</location>
        <topology evidence="15">Multi-pass membrane protein</topology>
    </subcellularLocation>
</comment>
<gene>
    <name evidence="21" type="ORF">ONB1V03_LOCUS11413</name>
</gene>
<keyword evidence="4 18" id="KW-0812">Transmembrane</keyword>
<evidence type="ECO:0000256" key="13">
    <source>
        <dbReference type="ARBA" id="ARBA00023286"/>
    </source>
</evidence>
<evidence type="ECO:0000256" key="2">
    <source>
        <dbReference type="ARBA" id="ARBA00022448"/>
    </source>
</evidence>